<dbReference type="NCBIfam" id="TIGR01550">
    <property type="entry name" value="DOC_P1"/>
    <property type="match status" value="1"/>
</dbReference>
<dbReference type="PROSITE" id="PS51459">
    <property type="entry name" value="FIDO"/>
    <property type="match status" value="1"/>
</dbReference>
<accession>A0ABN2KAT0</accession>
<dbReference type="PANTHER" id="PTHR39426:SF1">
    <property type="entry name" value="HOMOLOGY TO DEATH-ON-CURING PROTEIN OF PHAGE P1"/>
    <property type="match status" value="1"/>
</dbReference>
<feature type="domain" description="Fido" evidence="1">
    <location>
        <begin position="5"/>
        <end position="120"/>
    </location>
</feature>
<dbReference type="Pfam" id="PF02661">
    <property type="entry name" value="Fic"/>
    <property type="match status" value="1"/>
</dbReference>
<proteinExistence type="predicted"/>
<reference evidence="2 3" key="1">
    <citation type="journal article" date="2019" name="Int. J. Syst. Evol. Microbiol.">
        <title>The Global Catalogue of Microorganisms (GCM) 10K type strain sequencing project: providing services to taxonomists for standard genome sequencing and annotation.</title>
        <authorList>
            <consortium name="The Broad Institute Genomics Platform"/>
            <consortium name="The Broad Institute Genome Sequencing Center for Infectious Disease"/>
            <person name="Wu L."/>
            <person name="Ma J."/>
        </authorList>
    </citation>
    <scope>NUCLEOTIDE SEQUENCE [LARGE SCALE GENOMIC DNA]</scope>
    <source>
        <strain evidence="2 3">JCM 15591</strain>
    </source>
</reference>
<protein>
    <recommendedName>
        <fullName evidence="1">Fido domain-containing protein</fullName>
    </recommendedName>
</protein>
<gene>
    <name evidence="2" type="ORF">GCM10009810_10160</name>
</gene>
<organism evidence="2 3">
    <name type="scientific">Nostocoides vanveenii</name>
    <dbReference type="NCBI Taxonomy" id="330835"/>
    <lineage>
        <taxon>Bacteria</taxon>
        <taxon>Bacillati</taxon>
        <taxon>Actinomycetota</taxon>
        <taxon>Actinomycetes</taxon>
        <taxon>Micrococcales</taxon>
        <taxon>Intrasporangiaceae</taxon>
        <taxon>Nostocoides</taxon>
    </lineage>
</organism>
<dbReference type="RefSeq" id="WP_344063027.1">
    <property type="nucleotide sequence ID" value="NZ_BAAAPN010000027.1"/>
</dbReference>
<evidence type="ECO:0000259" key="1">
    <source>
        <dbReference type="PROSITE" id="PS51459"/>
    </source>
</evidence>
<evidence type="ECO:0000313" key="3">
    <source>
        <dbReference type="Proteomes" id="UP001501475"/>
    </source>
</evidence>
<dbReference type="EMBL" id="BAAAPN010000027">
    <property type="protein sequence ID" value="GAA1751950.1"/>
    <property type="molecule type" value="Genomic_DNA"/>
</dbReference>
<dbReference type="InterPro" id="IPR003812">
    <property type="entry name" value="Fido"/>
</dbReference>
<keyword evidence="3" id="KW-1185">Reference proteome</keyword>
<dbReference type="PANTHER" id="PTHR39426">
    <property type="entry name" value="HOMOLOGY TO DEATH-ON-CURING PROTEIN OF PHAGE P1"/>
    <property type="match status" value="1"/>
</dbReference>
<dbReference type="InterPro" id="IPR006440">
    <property type="entry name" value="Doc"/>
</dbReference>
<dbReference type="Proteomes" id="UP001501475">
    <property type="component" value="Unassembled WGS sequence"/>
</dbReference>
<sequence>MTEFLTLEDLLTLVGDLGVGPVRDLGLLDAAAARPRTSLFGRDAYPSLDAKAAVLLESLVRNHPLVDGNKRLGWLATVVFFGLGGHTIDVEDDPAYDLVVEVATGTTDYQRAGARLAAWH</sequence>
<comment type="caution">
    <text evidence="2">The sequence shown here is derived from an EMBL/GenBank/DDBJ whole genome shotgun (WGS) entry which is preliminary data.</text>
</comment>
<dbReference type="Gene3D" id="1.20.120.1870">
    <property type="entry name" value="Fic/DOC protein, Fido domain"/>
    <property type="match status" value="1"/>
</dbReference>
<dbReference type="InterPro" id="IPR053737">
    <property type="entry name" value="Type_II_TA_Toxin"/>
</dbReference>
<evidence type="ECO:0000313" key="2">
    <source>
        <dbReference type="EMBL" id="GAA1751950.1"/>
    </source>
</evidence>
<name>A0ABN2KAT0_9MICO</name>